<proteinExistence type="predicted"/>
<gene>
    <name evidence="2" type="ORF">H6A12_07085</name>
</gene>
<feature type="compositionally biased region" description="Low complexity" evidence="1">
    <location>
        <begin position="275"/>
        <end position="292"/>
    </location>
</feature>
<accession>A0A938X543</accession>
<dbReference type="AlphaFoldDB" id="A0A938X543"/>
<dbReference type="InterPro" id="IPR014867">
    <property type="entry name" value="Spore_coat_CotH_CotH2/3/7"/>
</dbReference>
<protein>
    <submittedName>
        <fullName evidence="2">CotH kinase family protein</fullName>
    </submittedName>
</protein>
<feature type="compositionally biased region" description="Low complexity" evidence="1">
    <location>
        <begin position="235"/>
        <end position="247"/>
    </location>
</feature>
<reference evidence="2" key="2">
    <citation type="journal article" date="2021" name="Sci. Rep.">
        <title>The distribution of antibiotic resistance genes in chicken gut microbiota commensals.</title>
        <authorList>
            <person name="Juricova H."/>
            <person name="Matiasovicova J."/>
            <person name="Kubasova T."/>
            <person name="Cejkova D."/>
            <person name="Rychlik I."/>
        </authorList>
    </citation>
    <scope>NUCLEOTIDE SEQUENCE</scope>
    <source>
        <strain evidence="2">An559</strain>
    </source>
</reference>
<dbReference type="Proteomes" id="UP000774750">
    <property type="component" value="Unassembled WGS sequence"/>
</dbReference>
<keyword evidence="2" id="KW-0418">Kinase</keyword>
<comment type="caution">
    <text evidence="2">The sequence shown here is derived from an EMBL/GenBank/DDBJ whole genome shotgun (WGS) entry which is preliminary data.</text>
</comment>
<dbReference type="Pfam" id="PF08757">
    <property type="entry name" value="CotH"/>
    <property type="match status" value="1"/>
</dbReference>
<evidence type="ECO:0000313" key="2">
    <source>
        <dbReference type="EMBL" id="MBM6920912.1"/>
    </source>
</evidence>
<sequence length="396" mass="42765">MIAVRRDYHEAFVCRGRARHVRSSCGYSDVSQLYFVVHNFVCNFDSYTGSMIHNYYLYEEDGQLFMIPWDYNLAFGGFQGAQDATALVNYPIDSPVSGGTIDSRPMLAWIFASEEYTNLYHEYFETFISNMFDSGDFAQIIDEVETLIAPYVEQDPTKFCTYEEFETGVATLKEFCLLRAESISGQLDGTIPSTSDAQSLDDSALIDASSIDISAMGTMNHQMDGMNGGMGKPFEPSSESEQSAESSTPLTQGQENETESNSSDTQTEQGQIIWDDSSGSTDSHSSSDNSTSAEIPSGRPQFGGQIMGGQSDQGQAMQPPGGMAGAFGQDGTSQSPDAMAGATEQNDGTTQTPDSASGQNDTMQLPDSTTEQPGQNGMTMPSERPGQQQSASTAVS</sequence>
<evidence type="ECO:0000313" key="3">
    <source>
        <dbReference type="Proteomes" id="UP000774750"/>
    </source>
</evidence>
<reference evidence="2" key="1">
    <citation type="submission" date="2020-08" db="EMBL/GenBank/DDBJ databases">
        <authorList>
            <person name="Cejkova D."/>
            <person name="Kubasova T."/>
            <person name="Jahodarova E."/>
            <person name="Rychlik I."/>
        </authorList>
    </citation>
    <scope>NUCLEOTIDE SEQUENCE</scope>
    <source>
        <strain evidence="2">An559</strain>
    </source>
</reference>
<feature type="compositionally biased region" description="Polar residues" evidence="1">
    <location>
        <begin position="343"/>
        <end position="396"/>
    </location>
</feature>
<keyword evidence="2" id="KW-0808">Transferase</keyword>
<dbReference type="GO" id="GO:0016301">
    <property type="term" value="F:kinase activity"/>
    <property type="evidence" value="ECO:0007669"/>
    <property type="project" value="UniProtKB-KW"/>
</dbReference>
<keyword evidence="3" id="KW-1185">Reference proteome</keyword>
<organism evidence="2 3">
    <name type="scientific">Merdimmobilis hominis</name>
    <dbReference type="NCBI Taxonomy" id="2897707"/>
    <lineage>
        <taxon>Bacteria</taxon>
        <taxon>Bacillati</taxon>
        <taxon>Bacillota</taxon>
        <taxon>Clostridia</taxon>
        <taxon>Eubacteriales</taxon>
        <taxon>Oscillospiraceae</taxon>
        <taxon>Merdimmobilis</taxon>
    </lineage>
</organism>
<dbReference type="EMBL" id="JACJKY010000009">
    <property type="protein sequence ID" value="MBM6920912.1"/>
    <property type="molecule type" value="Genomic_DNA"/>
</dbReference>
<feature type="compositionally biased region" description="Polar residues" evidence="1">
    <location>
        <begin position="248"/>
        <end position="270"/>
    </location>
</feature>
<evidence type="ECO:0000256" key="1">
    <source>
        <dbReference type="SAM" id="MobiDB-lite"/>
    </source>
</evidence>
<name>A0A938X543_9FIRM</name>
<feature type="region of interest" description="Disordered" evidence="1">
    <location>
        <begin position="219"/>
        <end position="396"/>
    </location>
</feature>